<proteinExistence type="predicted"/>
<dbReference type="AlphaFoldDB" id="A0AAV1CWM8"/>
<keyword evidence="3" id="KW-1185">Reference proteome</keyword>
<feature type="region of interest" description="Disordered" evidence="1">
    <location>
        <begin position="295"/>
        <end position="318"/>
    </location>
</feature>
<name>A0AAV1CWM8_OLDCO</name>
<sequence length="318" mass="36433">MGYTMPILKWKPRFRFEEDPPVVPIWVSLYNLPVEYMHPEVIFSMATAIGQPLKVDTPILNMTRPSVARFCVEVDLLKELPKSLKIGKRGRKHEQIFTDEHVASYCPKSCKLGQKESDCRIGKPFQQNVVADKKSDQVVKKKGIKMPKQKVTLGSKQPQEKTDVEVEIILHLHKVQLRKWEFRFKVRLRPKIEVPQVEISPTENQFSVLSDVAELENKNASDEEDVENVFVEKLQHENNSIVVSGKNETLALAFAPQLNSVVVMHSDDYNIRTQSLIDGSDDEYIHSDEERWSEGDKFDLEGQDTMHGGAVVPKKRGR</sequence>
<organism evidence="2 3">
    <name type="scientific">Oldenlandia corymbosa var. corymbosa</name>
    <dbReference type="NCBI Taxonomy" id="529605"/>
    <lineage>
        <taxon>Eukaryota</taxon>
        <taxon>Viridiplantae</taxon>
        <taxon>Streptophyta</taxon>
        <taxon>Embryophyta</taxon>
        <taxon>Tracheophyta</taxon>
        <taxon>Spermatophyta</taxon>
        <taxon>Magnoliopsida</taxon>
        <taxon>eudicotyledons</taxon>
        <taxon>Gunneridae</taxon>
        <taxon>Pentapetalae</taxon>
        <taxon>asterids</taxon>
        <taxon>lamiids</taxon>
        <taxon>Gentianales</taxon>
        <taxon>Rubiaceae</taxon>
        <taxon>Rubioideae</taxon>
        <taxon>Spermacoceae</taxon>
        <taxon>Hedyotis-Oldenlandia complex</taxon>
        <taxon>Oldenlandia</taxon>
    </lineage>
</organism>
<accession>A0AAV1CWM8</accession>
<evidence type="ECO:0000256" key="1">
    <source>
        <dbReference type="SAM" id="MobiDB-lite"/>
    </source>
</evidence>
<evidence type="ECO:0000313" key="3">
    <source>
        <dbReference type="Proteomes" id="UP001161247"/>
    </source>
</evidence>
<protein>
    <submittedName>
        <fullName evidence="2">OLC1v1036676C1</fullName>
    </submittedName>
</protein>
<dbReference type="EMBL" id="OX459120">
    <property type="protein sequence ID" value="CAI9099800.1"/>
    <property type="molecule type" value="Genomic_DNA"/>
</dbReference>
<dbReference type="Proteomes" id="UP001161247">
    <property type="component" value="Chromosome 3"/>
</dbReference>
<evidence type="ECO:0000313" key="2">
    <source>
        <dbReference type="EMBL" id="CAI9099800.1"/>
    </source>
</evidence>
<gene>
    <name evidence="2" type="ORF">OLC1_LOCUS9747</name>
</gene>
<reference evidence="2" key="1">
    <citation type="submission" date="2023-03" db="EMBL/GenBank/DDBJ databases">
        <authorList>
            <person name="Julca I."/>
        </authorList>
    </citation>
    <scope>NUCLEOTIDE SEQUENCE</scope>
</reference>
<dbReference type="PANTHER" id="PTHR31286">
    <property type="entry name" value="GLYCINE-RICH CELL WALL STRUCTURAL PROTEIN 1.8-LIKE"/>
    <property type="match status" value="1"/>
</dbReference>
<dbReference type="InterPro" id="IPR040256">
    <property type="entry name" value="At4g02000-like"/>
</dbReference>
<dbReference type="PANTHER" id="PTHR31286:SF180">
    <property type="entry name" value="OS10G0362600 PROTEIN"/>
    <property type="match status" value="1"/>
</dbReference>